<evidence type="ECO:0000256" key="2">
    <source>
        <dbReference type="ARBA" id="ARBA00023002"/>
    </source>
</evidence>
<sequence>MPDQPLTGAVVLVTGASSGIGAATARRLAREGAAVALVGGRRAILDQVANDIVGSGGHAAAVETDIAEPQRAYEAVQATLDRFGRLDILVNNAEIRLLNSALHAAVEEWDRMVSLNVTALLHVTHAAVPHLIDAAATSPRQVADLVNVNSVAGRVARPGGSAYTLTRFGLSGFAESLRQELIRERVRVSVVQPGAVESAPVNPRGDATGTVTGRQGDAIEVLLADDVADAVGYIVTRERRVAVNEMLVRAADQTW</sequence>
<evidence type="ECO:0000256" key="3">
    <source>
        <dbReference type="RuleBase" id="RU000363"/>
    </source>
</evidence>
<keyword evidence="5" id="KW-1185">Reference proteome</keyword>
<keyword evidence="2" id="KW-0560">Oxidoreductase</keyword>
<dbReference type="PRINTS" id="PR00080">
    <property type="entry name" value="SDRFAMILY"/>
</dbReference>
<evidence type="ECO:0000256" key="1">
    <source>
        <dbReference type="ARBA" id="ARBA00006484"/>
    </source>
</evidence>
<reference evidence="4 5" key="1">
    <citation type="journal article" date="2013" name="Antonie Van Leeuwenhoek">
        <title>Actinoplanes hulinensis sp. nov., a novel actinomycete isolated from soybean root (Glycine max (L.) Merr).</title>
        <authorList>
            <person name="Shen Y."/>
            <person name="Liu C."/>
            <person name="Wang X."/>
            <person name="Zhao J."/>
            <person name="Jia F."/>
            <person name="Zhang Y."/>
            <person name="Wang L."/>
            <person name="Yang D."/>
            <person name="Xiang W."/>
        </authorList>
    </citation>
    <scope>NUCLEOTIDE SEQUENCE [LARGE SCALE GENOMIC DNA]</scope>
    <source>
        <strain evidence="4 5">NEAU-M9</strain>
    </source>
</reference>
<dbReference type="PRINTS" id="PR00081">
    <property type="entry name" value="GDHRDH"/>
</dbReference>
<gene>
    <name evidence="4" type="ORF">KZ829_35810</name>
</gene>
<proteinExistence type="inferred from homology"/>
<accession>A0ABS7BDE5</accession>
<dbReference type="PANTHER" id="PTHR42901:SF1">
    <property type="entry name" value="ALCOHOL DEHYDROGENASE"/>
    <property type="match status" value="1"/>
</dbReference>
<protein>
    <submittedName>
        <fullName evidence="4">SDR family NAD(P)-dependent oxidoreductase</fullName>
    </submittedName>
</protein>
<evidence type="ECO:0000313" key="5">
    <source>
        <dbReference type="Proteomes" id="UP001519863"/>
    </source>
</evidence>
<dbReference type="PANTHER" id="PTHR42901">
    <property type="entry name" value="ALCOHOL DEHYDROGENASE"/>
    <property type="match status" value="1"/>
</dbReference>
<dbReference type="Pfam" id="PF00106">
    <property type="entry name" value="adh_short"/>
    <property type="match status" value="1"/>
</dbReference>
<dbReference type="Proteomes" id="UP001519863">
    <property type="component" value="Unassembled WGS sequence"/>
</dbReference>
<comment type="caution">
    <text evidence="4">The sequence shown here is derived from an EMBL/GenBank/DDBJ whole genome shotgun (WGS) entry which is preliminary data.</text>
</comment>
<dbReference type="InterPro" id="IPR036291">
    <property type="entry name" value="NAD(P)-bd_dom_sf"/>
</dbReference>
<organism evidence="4 5">
    <name type="scientific">Actinoplanes hulinensis</name>
    <dbReference type="NCBI Taxonomy" id="1144547"/>
    <lineage>
        <taxon>Bacteria</taxon>
        <taxon>Bacillati</taxon>
        <taxon>Actinomycetota</taxon>
        <taxon>Actinomycetes</taxon>
        <taxon>Micromonosporales</taxon>
        <taxon>Micromonosporaceae</taxon>
        <taxon>Actinoplanes</taxon>
    </lineage>
</organism>
<name>A0ABS7BDE5_9ACTN</name>
<dbReference type="Gene3D" id="3.40.50.720">
    <property type="entry name" value="NAD(P)-binding Rossmann-like Domain"/>
    <property type="match status" value="1"/>
</dbReference>
<dbReference type="EMBL" id="JAHXZI010000024">
    <property type="protein sequence ID" value="MBW6439109.1"/>
    <property type="molecule type" value="Genomic_DNA"/>
</dbReference>
<comment type="similarity">
    <text evidence="1 3">Belongs to the short-chain dehydrogenases/reductases (SDR) family.</text>
</comment>
<evidence type="ECO:0000313" key="4">
    <source>
        <dbReference type="EMBL" id="MBW6439109.1"/>
    </source>
</evidence>
<dbReference type="InterPro" id="IPR002347">
    <property type="entry name" value="SDR_fam"/>
</dbReference>
<dbReference type="SUPFAM" id="SSF51735">
    <property type="entry name" value="NAD(P)-binding Rossmann-fold domains"/>
    <property type="match status" value="1"/>
</dbReference>
<dbReference type="RefSeq" id="WP_220148270.1">
    <property type="nucleotide sequence ID" value="NZ_JAHXZI010000024.1"/>
</dbReference>